<evidence type="ECO:0000313" key="7">
    <source>
        <dbReference type="EMBL" id="GAA3592897.1"/>
    </source>
</evidence>
<dbReference type="SMART" id="SM00822">
    <property type="entry name" value="PKS_KR"/>
    <property type="match status" value="1"/>
</dbReference>
<dbReference type="PROSITE" id="PS50977">
    <property type="entry name" value="HTH_TETR_2"/>
    <property type="match status" value="1"/>
</dbReference>
<dbReference type="InterPro" id="IPR057326">
    <property type="entry name" value="KR_dom"/>
</dbReference>
<evidence type="ECO:0000256" key="5">
    <source>
        <dbReference type="RuleBase" id="RU000363"/>
    </source>
</evidence>
<dbReference type="InterPro" id="IPR051911">
    <property type="entry name" value="SDR_oxidoreductase"/>
</dbReference>
<dbReference type="SUPFAM" id="SSF46689">
    <property type="entry name" value="Homeodomain-like"/>
    <property type="match status" value="1"/>
</dbReference>
<dbReference type="Pfam" id="PF00440">
    <property type="entry name" value="TetR_N"/>
    <property type="match status" value="1"/>
</dbReference>
<dbReference type="InterPro" id="IPR036291">
    <property type="entry name" value="NAD(P)-bd_dom_sf"/>
</dbReference>
<comment type="similarity">
    <text evidence="1 5">Belongs to the short-chain dehydrogenases/reductases (SDR) family.</text>
</comment>
<dbReference type="Pfam" id="PF17929">
    <property type="entry name" value="TetR_C_34"/>
    <property type="match status" value="1"/>
</dbReference>
<keyword evidence="2" id="KW-0560">Oxidoreductase</keyword>
<dbReference type="InterPro" id="IPR002347">
    <property type="entry name" value="SDR_fam"/>
</dbReference>
<sequence>MSRTWLITGSSRGLGRILAEAVLEAGNNLVATARRTEALDDLVDRYGDRVRLVTLDVTDSAAARRAVRAAVEEFGRLDVVVNNAGYADMAAIEDMSEQAFRDQMEANLFGVVNVSRAALPVLREQGAGHIIQISSVGGRVGVPGLSAYQAAKWAVGGFSEVLAKEVAPLGIKVTVAEPGGMRTDWAGSSMATPPVSAPYEKVVGAAIAGIREQDGKQPGDPVRIAQILLDVVEAPEPPLRLLLGKDAVQVGRAVAEEVSLGKATMTDERPTQFQRARSAEQREIRRQAILDAATQLLTELPVSEISLRELSRRVGLSKTNVVRYFETREAVFFELLNRSLAQWIEELDTELPPAGADGATSPGAVTDALARSLARRPLLCGLFGALGSELERNISAESARAFKLAHVRLLGALAEVLRGRITTLSPSAARELVSLTVVCTAGLWPFAHPSPAVTEAQRDPELADTKVDFAARLGRTLHIAVAGLLSLQ</sequence>
<dbReference type="PANTHER" id="PTHR43976:SF16">
    <property type="entry name" value="SHORT-CHAIN DEHYDROGENASE_REDUCTASE FAMILY PROTEIN"/>
    <property type="match status" value="1"/>
</dbReference>
<name>A0ABP6YXV4_9ACTN</name>
<evidence type="ECO:0000256" key="3">
    <source>
        <dbReference type="ARBA" id="ARBA00023125"/>
    </source>
</evidence>
<dbReference type="PRINTS" id="PR00081">
    <property type="entry name" value="GDHRDH"/>
</dbReference>
<keyword evidence="3 4" id="KW-0238">DNA-binding</keyword>
<dbReference type="PRINTS" id="PR00080">
    <property type="entry name" value="SDRFAMILY"/>
</dbReference>
<dbReference type="Gene3D" id="3.40.50.720">
    <property type="entry name" value="NAD(P)-binding Rossmann-like Domain"/>
    <property type="match status" value="1"/>
</dbReference>
<dbReference type="InterPro" id="IPR009057">
    <property type="entry name" value="Homeodomain-like_sf"/>
</dbReference>
<dbReference type="SUPFAM" id="SSF51735">
    <property type="entry name" value="NAD(P)-binding Rossmann-fold domains"/>
    <property type="match status" value="1"/>
</dbReference>
<dbReference type="InterPro" id="IPR041483">
    <property type="entry name" value="TetR_C_34"/>
</dbReference>
<reference evidence="8" key="1">
    <citation type="journal article" date="2019" name="Int. J. Syst. Evol. Microbiol.">
        <title>The Global Catalogue of Microorganisms (GCM) 10K type strain sequencing project: providing services to taxonomists for standard genome sequencing and annotation.</title>
        <authorList>
            <consortium name="The Broad Institute Genomics Platform"/>
            <consortium name="The Broad Institute Genome Sequencing Center for Infectious Disease"/>
            <person name="Wu L."/>
            <person name="Ma J."/>
        </authorList>
    </citation>
    <scope>NUCLEOTIDE SEQUENCE [LARGE SCALE GENOMIC DNA]</scope>
    <source>
        <strain evidence="8">JCM 17656</strain>
    </source>
</reference>
<gene>
    <name evidence="7" type="ORF">GCM10022295_88050</name>
</gene>
<evidence type="ECO:0000256" key="2">
    <source>
        <dbReference type="ARBA" id="ARBA00023002"/>
    </source>
</evidence>
<comment type="caution">
    <text evidence="7">The sequence shown here is derived from an EMBL/GenBank/DDBJ whole genome shotgun (WGS) entry which is preliminary data.</text>
</comment>
<dbReference type="Gene3D" id="1.10.357.10">
    <property type="entry name" value="Tetracycline Repressor, domain 2"/>
    <property type="match status" value="1"/>
</dbReference>
<evidence type="ECO:0000313" key="8">
    <source>
        <dbReference type="Proteomes" id="UP001500707"/>
    </source>
</evidence>
<feature type="domain" description="HTH tetR-type" evidence="6">
    <location>
        <begin position="283"/>
        <end position="343"/>
    </location>
</feature>
<evidence type="ECO:0000256" key="1">
    <source>
        <dbReference type="ARBA" id="ARBA00006484"/>
    </source>
</evidence>
<evidence type="ECO:0000256" key="4">
    <source>
        <dbReference type="PROSITE-ProRule" id="PRU00335"/>
    </source>
</evidence>
<dbReference type="PANTHER" id="PTHR43976">
    <property type="entry name" value="SHORT CHAIN DEHYDROGENASE"/>
    <property type="match status" value="1"/>
</dbReference>
<organism evidence="7 8">
    <name type="scientific">Streptomyces osmaniensis</name>
    <dbReference type="NCBI Taxonomy" id="593134"/>
    <lineage>
        <taxon>Bacteria</taxon>
        <taxon>Bacillati</taxon>
        <taxon>Actinomycetota</taxon>
        <taxon>Actinomycetes</taxon>
        <taxon>Kitasatosporales</taxon>
        <taxon>Streptomycetaceae</taxon>
        <taxon>Streptomyces</taxon>
    </lineage>
</organism>
<accession>A0ABP6YXV4</accession>
<dbReference type="Proteomes" id="UP001500707">
    <property type="component" value="Unassembled WGS sequence"/>
</dbReference>
<dbReference type="CDD" id="cd05374">
    <property type="entry name" value="17beta-HSD-like_SDR_c"/>
    <property type="match status" value="1"/>
</dbReference>
<dbReference type="Pfam" id="PF00106">
    <property type="entry name" value="adh_short"/>
    <property type="match status" value="1"/>
</dbReference>
<dbReference type="EMBL" id="BAABCE010000030">
    <property type="protein sequence ID" value="GAA3592897.1"/>
    <property type="molecule type" value="Genomic_DNA"/>
</dbReference>
<keyword evidence="8" id="KW-1185">Reference proteome</keyword>
<protein>
    <recommendedName>
        <fullName evidence="6">HTH tetR-type domain-containing protein</fullName>
    </recommendedName>
</protein>
<dbReference type="NCBIfam" id="NF006114">
    <property type="entry name" value="PRK08263.1"/>
    <property type="match status" value="1"/>
</dbReference>
<evidence type="ECO:0000259" key="6">
    <source>
        <dbReference type="PROSITE" id="PS50977"/>
    </source>
</evidence>
<proteinExistence type="inferred from homology"/>
<dbReference type="InterPro" id="IPR001647">
    <property type="entry name" value="HTH_TetR"/>
</dbReference>
<feature type="DNA-binding region" description="H-T-H motif" evidence="4">
    <location>
        <begin position="306"/>
        <end position="325"/>
    </location>
</feature>